<dbReference type="AlphaFoldDB" id="A0ABD5PJE0"/>
<proteinExistence type="predicted"/>
<comment type="caution">
    <text evidence="2">The sequence shown here is derived from an EMBL/GenBank/DDBJ whole genome shotgun (WGS) entry which is preliminary data.</text>
</comment>
<keyword evidence="3" id="KW-1185">Reference proteome</keyword>
<evidence type="ECO:0000313" key="2">
    <source>
        <dbReference type="EMBL" id="MFC4540675.1"/>
    </source>
</evidence>
<feature type="compositionally biased region" description="Basic and acidic residues" evidence="1">
    <location>
        <begin position="38"/>
        <end position="56"/>
    </location>
</feature>
<dbReference type="RefSeq" id="WP_250138838.1">
    <property type="nucleotide sequence ID" value="NZ_JALIQP010000001.1"/>
</dbReference>
<accession>A0ABD5PJE0</accession>
<protein>
    <recommendedName>
        <fullName evidence="4">CARDB domain-containing protein</fullName>
    </recommendedName>
</protein>
<dbReference type="Proteomes" id="UP001595898">
    <property type="component" value="Unassembled WGS sequence"/>
</dbReference>
<feature type="region of interest" description="Disordered" evidence="1">
    <location>
        <begin position="37"/>
        <end position="59"/>
    </location>
</feature>
<sequence length="290" mass="30360">MSDVARLLDSFEDALIDQRYDDAEAIAIDLASELGDTGGERSELARSSVARDHEPGQPDIDTTETLQNHLVSGFSAQLTRAKALATITALVADPESVSDRELAAEIDAAKSELTDADATLADSEAAARSVREGVELRPRVRIRSIDVLTDTSSIRAGQPAEIEIRIENVGDEPSEGVEVGIETSPGIASQSGGESVGTLVGAEAYTATHEFELSGTNRNTETVVFALESANAGGETRSVVLVRADGTSDPEADDTASQQFVGIDVETIVAGGAVTAGMLYLAVRLLSDEN</sequence>
<gene>
    <name evidence="2" type="ORF">ACFO5R_01885</name>
</gene>
<evidence type="ECO:0000313" key="3">
    <source>
        <dbReference type="Proteomes" id="UP001595898"/>
    </source>
</evidence>
<evidence type="ECO:0000256" key="1">
    <source>
        <dbReference type="SAM" id="MobiDB-lite"/>
    </source>
</evidence>
<dbReference type="EMBL" id="JBHSFA010000002">
    <property type="protein sequence ID" value="MFC4540675.1"/>
    <property type="molecule type" value="Genomic_DNA"/>
</dbReference>
<evidence type="ECO:0008006" key="4">
    <source>
        <dbReference type="Google" id="ProtNLM"/>
    </source>
</evidence>
<organism evidence="2 3">
    <name type="scientific">Halosolutus amylolyticus</name>
    <dbReference type="NCBI Taxonomy" id="2932267"/>
    <lineage>
        <taxon>Archaea</taxon>
        <taxon>Methanobacteriati</taxon>
        <taxon>Methanobacteriota</taxon>
        <taxon>Stenosarchaea group</taxon>
        <taxon>Halobacteria</taxon>
        <taxon>Halobacteriales</taxon>
        <taxon>Natrialbaceae</taxon>
        <taxon>Halosolutus</taxon>
    </lineage>
</organism>
<reference evidence="2 3" key="1">
    <citation type="journal article" date="2019" name="Int. J. Syst. Evol. Microbiol.">
        <title>The Global Catalogue of Microorganisms (GCM) 10K type strain sequencing project: providing services to taxonomists for standard genome sequencing and annotation.</title>
        <authorList>
            <consortium name="The Broad Institute Genomics Platform"/>
            <consortium name="The Broad Institute Genome Sequencing Center for Infectious Disease"/>
            <person name="Wu L."/>
            <person name="Ma J."/>
        </authorList>
    </citation>
    <scope>NUCLEOTIDE SEQUENCE [LARGE SCALE GENOMIC DNA]</scope>
    <source>
        <strain evidence="2 3">WLHS5</strain>
    </source>
</reference>
<name>A0ABD5PJE0_9EURY</name>